<dbReference type="SMART" id="SM00903">
    <property type="entry name" value="Flavin_Reduct"/>
    <property type="match status" value="1"/>
</dbReference>
<accession>A0A160VCT7</accession>
<comment type="similarity">
    <text evidence="3">Belongs to the flavoredoxin family.</text>
</comment>
<dbReference type="Gene3D" id="2.30.110.10">
    <property type="entry name" value="Electron Transport, Fmn-binding Protein, Chain A"/>
    <property type="match status" value="1"/>
</dbReference>
<dbReference type="SUPFAM" id="SSF50475">
    <property type="entry name" value="FMN-binding split barrel"/>
    <property type="match status" value="1"/>
</dbReference>
<reference evidence="5" key="1">
    <citation type="submission" date="2015-10" db="EMBL/GenBank/DDBJ databases">
        <authorList>
            <person name="Gilbert D.G."/>
        </authorList>
    </citation>
    <scope>NUCLEOTIDE SEQUENCE</scope>
</reference>
<dbReference type="InterPro" id="IPR052174">
    <property type="entry name" value="Flavoredoxin"/>
</dbReference>
<gene>
    <name evidence="5" type="ORF">MGWOODY_Clf1224</name>
</gene>
<protein>
    <submittedName>
        <fullName evidence="5">Flavin reductase domain protein, FMN-binding</fullName>
    </submittedName>
</protein>
<dbReference type="PANTHER" id="PTHR43567:SF1">
    <property type="entry name" value="FLAVOREDOXIN"/>
    <property type="match status" value="1"/>
</dbReference>
<dbReference type="PANTHER" id="PTHR43567">
    <property type="entry name" value="FLAVOREDOXIN-RELATED-RELATED"/>
    <property type="match status" value="1"/>
</dbReference>
<comment type="cofactor">
    <cofactor evidence="1">
        <name>FMN</name>
        <dbReference type="ChEBI" id="CHEBI:58210"/>
    </cofactor>
</comment>
<evidence type="ECO:0000256" key="2">
    <source>
        <dbReference type="ARBA" id="ARBA00022630"/>
    </source>
</evidence>
<evidence type="ECO:0000313" key="5">
    <source>
        <dbReference type="EMBL" id="CUV03395.1"/>
    </source>
</evidence>
<dbReference type="EMBL" id="FAXA01000406">
    <property type="protein sequence ID" value="CUV03395.1"/>
    <property type="molecule type" value="Genomic_DNA"/>
</dbReference>
<proteinExistence type="inferred from homology"/>
<evidence type="ECO:0000256" key="1">
    <source>
        <dbReference type="ARBA" id="ARBA00001917"/>
    </source>
</evidence>
<dbReference type="InterPro" id="IPR002563">
    <property type="entry name" value="Flavin_Rdtase-like_dom"/>
</dbReference>
<sequence length="187" mass="21132">MGRLWSPIAAVTSNWQGKSNAQIAVAIAAASIVPDMPRVLLQIYKNNYSHDLIYNSGSFALNFIRRDQLQLIKDFGLVSGRDTDKLSDVGHVFRETGSPILDDCWGFLDCRVVNAMDGGDMTCFLADVLEGETLTQAEPLYWRDARREIPAEWNEEWDRKITGEIEVSKQRMPNIDLKPWLPTGQES</sequence>
<organism evidence="5">
    <name type="scientific">hydrothermal vent metagenome</name>
    <dbReference type="NCBI Taxonomy" id="652676"/>
    <lineage>
        <taxon>unclassified sequences</taxon>
        <taxon>metagenomes</taxon>
        <taxon>ecological metagenomes</taxon>
    </lineage>
</organism>
<name>A0A160VCT7_9ZZZZ</name>
<feature type="domain" description="Flavin reductase like" evidence="4">
    <location>
        <begin position="1"/>
        <end position="149"/>
    </location>
</feature>
<evidence type="ECO:0000259" key="4">
    <source>
        <dbReference type="SMART" id="SM00903"/>
    </source>
</evidence>
<dbReference type="AlphaFoldDB" id="A0A160VCT7"/>
<dbReference type="Pfam" id="PF01613">
    <property type="entry name" value="Flavin_Reduct"/>
    <property type="match status" value="1"/>
</dbReference>
<keyword evidence="2" id="KW-0285">Flavoprotein</keyword>
<dbReference type="InterPro" id="IPR012349">
    <property type="entry name" value="Split_barrel_FMN-bd"/>
</dbReference>
<evidence type="ECO:0000256" key="3">
    <source>
        <dbReference type="ARBA" id="ARBA00038054"/>
    </source>
</evidence>
<dbReference type="GO" id="GO:0010181">
    <property type="term" value="F:FMN binding"/>
    <property type="evidence" value="ECO:0007669"/>
    <property type="project" value="InterPro"/>
</dbReference>